<feature type="compositionally biased region" description="Polar residues" evidence="4">
    <location>
        <begin position="418"/>
        <end position="427"/>
    </location>
</feature>
<dbReference type="GO" id="GO:0030686">
    <property type="term" value="C:90S preribosome"/>
    <property type="evidence" value="ECO:0007669"/>
    <property type="project" value="TreeGrafter"/>
</dbReference>
<dbReference type="GO" id="GO:0005730">
    <property type="term" value="C:nucleolus"/>
    <property type="evidence" value="ECO:0007669"/>
    <property type="project" value="TreeGrafter"/>
</dbReference>
<dbReference type="AlphaFoldDB" id="A0A814AW92"/>
<dbReference type="Proteomes" id="UP000663891">
    <property type="component" value="Unassembled WGS sequence"/>
</dbReference>
<dbReference type="OrthoDB" id="10252032at2759"/>
<comment type="similarity">
    <text evidence="1">Belongs to the KRI1 family.</text>
</comment>
<feature type="region of interest" description="Disordered" evidence="4">
    <location>
        <begin position="83"/>
        <end position="111"/>
    </location>
</feature>
<evidence type="ECO:0000313" key="6">
    <source>
        <dbReference type="EMBL" id="CAF0920495.1"/>
    </source>
</evidence>
<name>A0A814AW92_9BILA</name>
<dbReference type="PANTHER" id="PTHR14490">
    <property type="entry name" value="ZINC FINGER, ZZ TYPE"/>
    <property type="match status" value="1"/>
</dbReference>
<evidence type="ECO:0000256" key="3">
    <source>
        <dbReference type="SAM" id="Coils"/>
    </source>
</evidence>
<comment type="caution">
    <text evidence="6">The sequence shown here is derived from an EMBL/GenBank/DDBJ whole genome shotgun (WGS) entry which is preliminary data.</text>
</comment>
<protein>
    <recommendedName>
        <fullName evidence="2">Protein KRI1 homolog</fullName>
    </recommendedName>
</protein>
<dbReference type="EMBL" id="CAJNON010000074">
    <property type="protein sequence ID" value="CAF0920495.1"/>
    <property type="molecule type" value="Genomic_DNA"/>
</dbReference>
<sequence length="718" mass="85482">MFDDNEDDTPVTLTVNKAYANKYETWREKEEKQKLIARYGSDIEDDSDEESEDENAEDWTEDVEKEFLRCYSILKKRDPKIYDSNTTFFSTPSSSDNKEDTQKKKKEKKMNLKDAEIQYALAEAKNNGEDNDDDNPILNNGKRSIIEEQEAIKKSIKKVLSTADEDDMLFTKKVKTEAEKAKEDEAYIEWLKGQKSELPDSSMKTDLKYLHDYWNDPSLSERDRFLRDFILNKMHLRHADDDDEDDETKIPSYDEIVKQDDDSDDEFETAEEFERKYNFRYQEPDAEFLKRYPRTIEDSVRRKDDRRKVKRAEIKQRKELERQQKQEEIKRLKNLKKKEIVDKIKRLKTVAGDEDLRLNIDDFDGDFDPKEYDRRMQELFSDNYYEKGTNEDDVPEVSDEELQVEDWDRVDESAVSKPVQSNNQGEQITKKSKKKSKLRQAIAQSKPLFDPKEKTFEQYFDEYYKLDCEDFVSDMPVRFQYRQVEPNDFGLSIEEILSADDRELNAWCSLKKTSQYRSKDEEIRDQHVFKNKAKNFDKKRKILSSTNEDDVPEVSDEELQVEDWDRVDESAVSKPVQSNNQGEQITKKSKKKSKLRQAIAQSKPLFDPKEKTFEQYFDEYYKLDCEDFVSDMPVRFQYRQVEPNDFGLSIEEILSADDRELNAWCSLKKTSQYRSKDEEIRDQHVFKNKAKNFDKKRKILSSIYEEKDESEGPCRYFN</sequence>
<feature type="compositionally biased region" description="Acidic residues" evidence="4">
    <location>
        <begin position="42"/>
        <end position="61"/>
    </location>
</feature>
<evidence type="ECO:0000313" key="7">
    <source>
        <dbReference type="Proteomes" id="UP000663891"/>
    </source>
</evidence>
<evidence type="ECO:0000259" key="5">
    <source>
        <dbReference type="Pfam" id="PF12936"/>
    </source>
</evidence>
<feature type="region of interest" description="Disordered" evidence="4">
    <location>
        <begin position="37"/>
        <end position="61"/>
    </location>
</feature>
<reference evidence="6" key="1">
    <citation type="submission" date="2021-02" db="EMBL/GenBank/DDBJ databases">
        <authorList>
            <person name="Nowell W R."/>
        </authorList>
    </citation>
    <scope>NUCLEOTIDE SEQUENCE</scope>
</reference>
<proteinExistence type="inferred from homology"/>
<feature type="coiled-coil region" evidence="3">
    <location>
        <begin position="310"/>
        <end position="342"/>
    </location>
</feature>
<feature type="compositionally biased region" description="Polar residues" evidence="4">
    <location>
        <begin position="575"/>
        <end position="584"/>
    </location>
</feature>
<dbReference type="GO" id="GO:0000447">
    <property type="term" value="P:endonucleolytic cleavage in ITS1 to separate SSU-rRNA from 5.8S rRNA and LSU-rRNA from tricistronic rRNA transcript (SSU-rRNA, 5.8S rRNA, LSU-rRNA)"/>
    <property type="evidence" value="ECO:0007669"/>
    <property type="project" value="TreeGrafter"/>
</dbReference>
<dbReference type="InterPro" id="IPR018034">
    <property type="entry name" value="Kri1"/>
</dbReference>
<keyword evidence="3" id="KW-0175">Coiled coil</keyword>
<feature type="region of interest" description="Disordered" evidence="4">
    <location>
        <begin position="412"/>
        <end position="436"/>
    </location>
</feature>
<feature type="region of interest" description="Disordered" evidence="4">
    <location>
        <begin position="570"/>
        <end position="593"/>
    </location>
</feature>
<accession>A0A814AW92</accession>
<evidence type="ECO:0000256" key="1">
    <source>
        <dbReference type="ARBA" id="ARBA00007473"/>
    </source>
</evidence>
<dbReference type="Pfam" id="PF12936">
    <property type="entry name" value="Kri1_C"/>
    <property type="match status" value="2"/>
</dbReference>
<feature type="domain" description="Kri1-like C-terminal" evidence="5">
    <location>
        <begin position="454"/>
        <end position="541"/>
    </location>
</feature>
<dbReference type="Pfam" id="PF05178">
    <property type="entry name" value="Kri1"/>
    <property type="match status" value="1"/>
</dbReference>
<organism evidence="6 7">
    <name type="scientific">Adineta steineri</name>
    <dbReference type="NCBI Taxonomy" id="433720"/>
    <lineage>
        <taxon>Eukaryota</taxon>
        <taxon>Metazoa</taxon>
        <taxon>Spiralia</taxon>
        <taxon>Gnathifera</taxon>
        <taxon>Rotifera</taxon>
        <taxon>Eurotatoria</taxon>
        <taxon>Bdelloidea</taxon>
        <taxon>Adinetida</taxon>
        <taxon>Adinetidae</taxon>
        <taxon>Adineta</taxon>
    </lineage>
</organism>
<evidence type="ECO:0000256" key="2">
    <source>
        <dbReference type="ARBA" id="ARBA00017294"/>
    </source>
</evidence>
<feature type="compositionally biased region" description="Low complexity" evidence="4">
    <location>
        <begin position="83"/>
        <end position="95"/>
    </location>
</feature>
<gene>
    <name evidence="6" type="ORF">VCS650_LOCUS10345</name>
</gene>
<dbReference type="PANTHER" id="PTHR14490:SF5">
    <property type="entry name" value="PROTEIN KRI1 HOMOLOG"/>
    <property type="match status" value="1"/>
</dbReference>
<feature type="domain" description="Kri1-like C-terminal" evidence="5">
    <location>
        <begin position="611"/>
        <end position="698"/>
    </location>
</feature>
<dbReference type="InterPro" id="IPR024626">
    <property type="entry name" value="Kri1-like_C"/>
</dbReference>
<evidence type="ECO:0000256" key="4">
    <source>
        <dbReference type="SAM" id="MobiDB-lite"/>
    </source>
</evidence>